<evidence type="ECO:0000259" key="1">
    <source>
        <dbReference type="SMART" id="SM00909"/>
    </source>
</evidence>
<feature type="domain" description="GerMN" evidence="1">
    <location>
        <begin position="39"/>
        <end position="126"/>
    </location>
</feature>
<evidence type="ECO:0000313" key="2">
    <source>
        <dbReference type="EMBL" id="ASC74047.1"/>
    </source>
</evidence>
<dbReference type="EMBL" id="CP021983">
    <property type="protein sequence ID" value="ASC74047.1"/>
    <property type="molecule type" value="Genomic_DNA"/>
</dbReference>
<dbReference type="Pfam" id="PF10646">
    <property type="entry name" value="Germane"/>
    <property type="match status" value="1"/>
</dbReference>
<keyword evidence="3" id="KW-1185">Reference proteome</keyword>
<gene>
    <name evidence="2" type="ORF">XM38_050210</name>
</gene>
<organism evidence="2 3">
    <name type="scientific">Halomicronema hongdechloris C2206</name>
    <dbReference type="NCBI Taxonomy" id="1641165"/>
    <lineage>
        <taxon>Bacteria</taxon>
        <taxon>Bacillati</taxon>
        <taxon>Cyanobacteriota</taxon>
        <taxon>Cyanophyceae</taxon>
        <taxon>Nodosilineales</taxon>
        <taxon>Nodosilineaceae</taxon>
        <taxon>Halomicronema</taxon>
    </lineage>
</organism>
<dbReference type="Proteomes" id="UP000191901">
    <property type="component" value="Chromosome"/>
</dbReference>
<proteinExistence type="predicted"/>
<dbReference type="RefSeq" id="WP_187329531.1">
    <property type="nucleotide sequence ID" value="NZ_CP021983.2"/>
</dbReference>
<evidence type="ECO:0000313" key="3">
    <source>
        <dbReference type="Proteomes" id="UP000191901"/>
    </source>
</evidence>
<dbReference type="InterPro" id="IPR019606">
    <property type="entry name" value="GerMN"/>
</dbReference>
<reference evidence="2 3" key="1">
    <citation type="journal article" date="2016" name="Biochim. Biophys. Acta">
        <title>Characterization of red-shifted phycobilisomes isolated from the chlorophyll f-containing cyanobacterium Halomicronema hongdechloris.</title>
        <authorList>
            <person name="Li Y."/>
            <person name="Lin Y."/>
            <person name="Garvey C.J."/>
            <person name="Birch D."/>
            <person name="Corkery R.W."/>
            <person name="Loughlin P.C."/>
            <person name="Scheer H."/>
            <person name="Willows R.D."/>
            <person name="Chen M."/>
        </authorList>
    </citation>
    <scope>NUCLEOTIDE SEQUENCE [LARGE SCALE GENOMIC DNA]</scope>
    <source>
        <strain evidence="2 3">C2206</strain>
    </source>
</reference>
<dbReference type="KEGG" id="hhg:XM38_050210"/>
<dbReference type="SMART" id="SM00909">
    <property type="entry name" value="Germane"/>
    <property type="match status" value="1"/>
</dbReference>
<protein>
    <recommendedName>
        <fullName evidence="1">GerMN domain-containing protein</fullName>
    </recommendedName>
</protein>
<accession>A0A1Z3HV79</accession>
<sequence>MAATEESAQVFWVTDAEGALALSPQSISLPAEAAATAKLQAAFEALLKGAATDTEGVSTIPAGTTLRRLSVEADGIHVDLSAEFQQGGGSFSMRGRLGQIIYTATTLDPDASVWISVQGEPLTLLGGEGLEVQQPMTRESYQAAFGG</sequence>
<dbReference type="AlphaFoldDB" id="A0A1Z3HV79"/>
<name>A0A1Z3HV79_9CYAN</name>